<sequence length="475" mass="51207">MIPVILSGGSGTRLWPLSRAGYPKQFLGLTEAQTLFQMTVARLTGLDGDRPVRPMVVCNEGHRFIVAEQLREKGLQAHAIVLEPAARNTAPAIAAAAVTAMADGQDPLLLVLAADHVIPDTAAFHDSVRAGVPAAEAGKLVTFGIVPTAPETGYGYIAVPSRLDAAAPVAPVAVQAFVEKPDLQTAQGYLEGGRHLWNSGMFLFKASAYLQELERFAPAIAAAARAAVQDGKKDLDFVRLDADAFARSPEDSIDYAVMEKTDKAVVVPLRAGWSDVGAWNAVWQVSGKDAQGNAFRGDVVAHEVRNSHVHAEHRLVSVLGLQDVVVVETADAVLVASKSQVQDVKKIVDKLKAQGRSEASAHRKVYRPWGAYDSIDQGERYQVKCITVNPGQKLSVQMHHHRAEHWIVVSGTAKVQIGDKEILLTENQSTYIPLGVVHALENPGKIPLELIEVQSGAYLGEDDIVRFSDRYGRVG</sequence>
<dbReference type="GO" id="GO:0000271">
    <property type="term" value="P:polysaccharide biosynthetic process"/>
    <property type="evidence" value="ECO:0007669"/>
    <property type="project" value="InterPro"/>
</dbReference>
<dbReference type="PANTHER" id="PTHR46390:SF1">
    <property type="entry name" value="MANNOSE-1-PHOSPHATE GUANYLYLTRANSFERASE"/>
    <property type="match status" value="1"/>
</dbReference>
<evidence type="ECO:0000256" key="3">
    <source>
        <dbReference type="ARBA" id="ARBA00022679"/>
    </source>
</evidence>
<evidence type="ECO:0000256" key="4">
    <source>
        <dbReference type="ARBA" id="ARBA00022695"/>
    </source>
</evidence>
<keyword evidence="13" id="KW-1185">Reference proteome</keyword>
<evidence type="ECO:0000313" key="13">
    <source>
        <dbReference type="Proteomes" id="UP000072741"/>
    </source>
</evidence>
<dbReference type="InterPro" id="IPR005835">
    <property type="entry name" value="NTP_transferase_dom"/>
</dbReference>
<feature type="domain" description="MannoseP isomerase/GMP-like beta-helix" evidence="11">
    <location>
        <begin position="297"/>
        <end position="351"/>
    </location>
</feature>
<dbReference type="EMBL" id="LDSL01000092">
    <property type="protein sequence ID" value="KTT19461.1"/>
    <property type="molecule type" value="Genomic_DNA"/>
</dbReference>
<dbReference type="Proteomes" id="UP000072741">
    <property type="component" value="Unassembled WGS sequence"/>
</dbReference>
<dbReference type="RefSeq" id="WP_058642714.1">
    <property type="nucleotide sequence ID" value="NZ_LDSL01000092.1"/>
</dbReference>
<comment type="similarity">
    <text evidence="1 8">Belongs to the mannose-6-phosphate isomerase type 2 family.</text>
</comment>
<dbReference type="GO" id="GO:0004475">
    <property type="term" value="F:mannose-1-phosphate guanylyltransferase (GTP) activity"/>
    <property type="evidence" value="ECO:0007669"/>
    <property type="project" value="UniProtKB-EC"/>
</dbReference>
<dbReference type="SUPFAM" id="SSF53448">
    <property type="entry name" value="Nucleotide-diphospho-sugar transferases"/>
    <property type="match status" value="1"/>
</dbReference>
<evidence type="ECO:0000256" key="6">
    <source>
        <dbReference type="ARBA" id="ARBA00023134"/>
    </source>
</evidence>
<organism evidence="12 13">
    <name type="scientific">Pseudacidovorax intermedius</name>
    <dbReference type="NCBI Taxonomy" id="433924"/>
    <lineage>
        <taxon>Bacteria</taxon>
        <taxon>Pseudomonadati</taxon>
        <taxon>Pseudomonadota</taxon>
        <taxon>Betaproteobacteria</taxon>
        <taxon>Burkholderiales</taxon>
        <taxon>Comamonadaceae</taxon>
        <taxon>Pseudacidovorax</taxon>
    </lineage>
</organism>
<evidence type="ECO:0000313" key="12">
    <source>
        <dbReference type="EMBL" id="KTT19461.1"/>
    </source>
</evidence>
<keyword evidence="5" id="KW-0547">Nucleotide-binding</keyword>
<dbReference type="CDD" id="cd02509">
    <property type="entry name" value="GDP-M1P_Guanylyltransferase"/>
    <property type="match status" value="1"/>
</dbReference>
<name>A0A147GSF8_9BURK</name>
<dbReference type="InterPro" id="IPR011051">
    <property type="entry name" value="RmlC_Cupin_sf"/>
</dbReference>
<evidence type="ECO:0000256" key="5">
    <source>
        <dbReference type="ARBA" id="ARBA00022741"/>
    </source>
</evidence>
<feature type="domain" description="Nucleotidyl transferase" evidence="9">
    <location>
        <begin position="3"/>
        <end position="290"/>
    </location>
</feature>
<dbReference type="EC" id="2.7.7.13" evidence="2"/>
<keyword evidence="4 12" id="KW-0548">Nucleotidyltransferase</keyword>
<comment type="catalytic activity">
    <reaction evidence="7">
        <text>alpha-D-mannose 1-phosphate + GTP + H(+) = GDP-alpha-D-mannose + diphosphate</text>
        <dbReference type="Rhea" id="RHEA:15229"/>
        <dbReference type="ChEBI" id="CHEBI:15378"/>
        <dbReference type="ChEBI" id="CHEBI:33019"/>
        <dbReference type="ChEBI" id="CHEBI:37565"/>
        <dbReference type="ChEBI" id="CHEBI:57527"/>
        <dbReference type="ChEBI" id="CHEBI:58409"/>
        <dbReference type="EC" id="2.7.7.13"/>
    </reaction>
</comment>
<evidence type="ECO:0000259" key="10">
    <source>
        <dbReference type="Pfam" id="PF01050"/>
    </source>
</evidence>
<proteinExistence type="inferred from homology"/>
<keyword evidence="6" id="KW-0342">GTP-binding</keyword>
<dbReference type="FunFam" id="3.90.550.10:FF:000046">
    <property type="entry name" value="Mannose-1-phosphate guanylyltransferase (GDP)"/>
    <property type="match status" value="1"/>
</dbReference>
<keyword evidence="3 12" id="KW-0808">Transferase</keyword>
<dbReference type="PANTHER" id="PTHR46390">
    <property type="entry name" value="MANNOSE-1-PHOSPHATE GUANYLYLTRANSFERASE"/>
    <property type="match status" value="1"/>
</dbReference>
<accession>A0A147GSF8</accession>
<evidence type="ECO:0000256" key="8">
    <source>
        <dbReference type="RuleBase" id="RU004190"/>
    </source>
</evidence>
<evidence type="ECO:0000256" key="7">
    <source>
        <dbReference type="ARBA" id="ARBA00047343"/>
    </source>
</evidence>
<dbReference type="Pfam" id="PF01050">
    <property type="entry name" value="MannoseP_isomer"/>
    <property type="match status" value="1"/>
</dbReference>
<dbReference type="GO" id="GO:0005525">
    <property type="term" value="F:GTP binding"/>
    <property type="evidence" value="ECO:0007669"/>
    <property type="project" value="UniProtKB-KW"/>
</dbReference>
<gene>
    <name evidence="12" type="primary">cpsB</name>
    <name evidence="12" type="ORF">NS331_14645</name>
</gene>
<evidence type="ECO:0000259" key="9">
    <source>
        <dbReference type="Pfam" id="PF00483"/>
    </source>
</evidence>
<dbReference type="Pfam" id="PF22640">
    <property type="entry name" value="ManC_GMP_beta-helix"/>
    <property type="match status" value="1"/>
</dbReference>
<evidence type="ECO:0000256" key="1">
    <source>
        <dbReference type="ARBA" id="ARBA00006115"/>
    </source>
</evidence>
<evidence type="ECO:0000259" key="11">
    <source>
        <dbReference type="Pfam" id="PF22640"/>
    </source>
</evidence>
<feature type="domain" description="Mannose-6-phosphate isomerase type II C-terminal" evidence="10">
    <location>
        <begin position="355"/>
        <end position="469"/>
    </location>
</feature>
<dbReference type="Pfam" id="PF00483">
    <property type="entry name" value="NTP_transferase"/>
    <property type="match status" value="1"/>
</dbReference>
<dbReference type="CDD" id="cd02213">
    <property type="entry name" value="cupin_PMI_typeII_C"/>
    <property type="match status" value="1"/>
</dbReference>
<dbReference type="SUPFAM" id="SSF51182">
    <property type="entry name" value="RmlC-like cupins"/>
    <property type="match status" value="1"/>
</dbReference>
<dbReference type="InterPro" id="IPR029044">
    <property type="entry name" value="Nucleotide-diphossugar_trans"/>
</dbReference>
<dbReference type="InterPro" id="IPR051161">
    <property type="entry name" value="Mannose-6P_isomerase_type2"/>
</dbReference>
<dbReference type="OrthoDB" id="9806359at2"/>
<dbReference type="InterPro" id="IPR049577">
    <property type="entry name" value="GMPP_N"/>
</dbReference>
<dbReference type="InterPro" id="IPR014710">
    <property type="entry name" value="RmlC-like_jellyroll"/>
</dbReference>
<dbReference type="InterPro" id="IPR001538">
    <property type="entry name" value="Man6P_isomerase-2_C"/>
</dbReference>
<reference evidence="12 13" key="1">
    <citation type="journal article" date="2016" name="Front. Microbiol.">
        <title>Genomic Resource of Rice Seed Associated Bacteria.</title>
        <authorList>
            <person name="Midha S."/>
            <person name="Bansal K."/>
            <person name="Sharma S."/>
            <person name="Kumar N."/>
            <person name="Patil P.P."/>
            <person name="Chaudhry V."/>
            <person name="Patil P.B."/>
        </authorList>
    </citation>
    <scope>NUCLEOTIDE SEQUENCE [LARGE SCALE GENOMIC DNA]</scope>
    <source>
        <strain evidence="12 13">NS331</strain>
    </source>
</reference>
<dbReference type="InterPro" id="IPR054566">
    <property type="entry name" value="ManC/GMP-like_b-helix"/>
</dbReference>
<evidence type="ECO:0000256" key="2">
    <source>
        <dbReference type="ARBA" id="ARBA00012387"/>
    </source>
</evidence>
<dbReference type="GO" id="GO:0009298">
    <property type="term" value="P:GDP-mannose biosynthetic process"/>
    <property type="evidence" value="ECO:0007669"/>
    <property type="project" value="TreeGrafter"/>
</dbReference>
<dbReference type="Gene3D" id="3.90.550.10">
    <property type="entry name" value="Spore Coat Polysaccharide Biosynthesis Protein SpsA, Chain A"/>
    <property type="match status" value="1"/>
</dbReference>
<dbReference type="Gene3D" id="2.60.120.10">
    <property type="entry name" value="Jelly Rolls"/>
    <property type="match status" value="1"/>
</dbReference>
<dbReference type="AlphaFoldDB" id="A0A147GSF8"/>
<protein>
    <recommendedName>
        <fullName evidence="2">mannose-1-phosphate guanylyltransferase</fullName>
        <ecNumber evidence="2">2.7.7.13</ecNumber>
    </recommendedName>
</protein>
<comment type="caution">
    <text evidence="12">The sequence shown here is derived from an EMBL/GenBank/DDBJ whole genome shotgun (WGS) entry which is preliminary data.</text>
</comment>
<dbReference type="InterPro" id="IPR006375">
    <property type="entry name" value="Man1P_GuaTrfase/Man6P_Isoase"/>
</dbReference>
<dbReference type="PATRIC" id="fig|433924.3.peg.5089"/>
<dbReference type="FunFam" id="2.60.120.10:FF:000032">
    <property type="entry name" value="Mannose-1-phosphate guanylyltransferase/mannose-6-phosphate isomerase"/>
    <property type="match status" value="1"/>
</dbReference>
<dbReference type="NCBIfam" id="TIGR01479">
    <property type="entry name" value="GMP_PMI"/>
    <property type="match status" value="1"/>
</dbReference>